<dbReference type="FunFam" id="2.60.40.1120:FF:000003">
    <property type="entry name" value="Outer membrane protein Omp121"/>
    <property type="match status" value="1"/>
</dbReference>
<dbReference type="Pfam" id="PF07660">
    <property type="entry name" value="STN"/>
    <property type="match status" value="1"/>
</dbReference>
<evidence type="ECO:0000259" key="8">
    <source>
        <dbReference type="SMART" id="SM00965"/>
    </source>
</evidence>
<evidence type="ECO:0000256" key="4">
    <source>
        <dbReference type="ARBA" id="ARBA00022692"/>
    </source>
</evidence>
<sequence>MKSCSIKEITGHFFASKTFLVMRICLILLICCVMQSVASTSYSQVTTLTMKLNDVSIEEVLDQIESQTEFRFLYNKKVVDVTRKVDISVKKENVTEILNTLFKNGNISYVISDRYIVLKDKVETKDVQQKKKITGNVSDKSGEPVIGANVVVKGTANGVITDIDGNFSIEVPNSNAILQVSYIGYKPQEVPINGKNRIDVVLASSIEELNEVVVTAMGIKREKKALGYAMQEIKTDNLIENRSESVSNMLQGKVAGVQISQSGTGMGGSTRVIMRGLSSLSGNNQPLWVVDGIPISDNMQGEATEWGNPDYSGGASEINPEDIESISVLKGANAAALYGSRAQNGAILVVTKKGKIDQPLTIEYNGNVSFSTPYESYKLQNIYGQGSNGQYSIDAKGSWGPEMDGSMTVPNWRNSIYGDDRYQPYAMTPQNSQMMDFYRTGVNYNNSVSLAAGGKSLSGRMAYSDSRNNGVTPSHNLTRQYIDANLNFSNQWLQVGMKANYIRQKGRNRPDQGEYGIANQFIKMPRSIRTVDLENPEGLDGNPVNWSGASNEYINPYAYYYKGNGNKDVMNRFIGQINASIIFTDWLRLNGKVGLDWYDTDRRIMMPFSYNSGSNQYTIYTNTFQEINSDVMLNFNKTFGDFSLMANLGAAFRAETSKVLNARSGRFTVPGLVAISNGGNKTVEEGFSKKEVHSVLGNVQFGYKSMVYLDLTGRNDWSSTLPSDNWSYFYPSVSLSGIISEMVKLPEQISFLKIRGSWAKVGNDTSPYRLYPVYGVYTIITPVLGSSAPNGFPLATLKPESTNSYETGLDLRMFSGRIGLDFTYYNSKTTNQILGISVAQSSGYTTKLINAGEMASHGVELMLNFIPVQTKDWQWDVNLNWGTNMSRCIKLDPTVKRWDMGGVRIGNVVVREGEKFGDIIGKAYVRDEVGNMKINADGLPIFESDKVIGNMMPDWTGSVSTTLRWKDVIFNMLIDIKHGGDVVSVTDAYACKLGNSERTLAHRDGGLVVKGVSVDTGQPNTVAITSQQFYETVGGPDGVAEEFLYDGSYVKMREMSVGWNLPKAWIDKTPLKSVKFSLVGRDLFFIKKNTPSNPEGAFSRSDYAQAFEISSMPPTRSFGFNLNVKF</sequence>
<comment type="subcellular location">
    <subcellularLocation>
        <location evidence="1 7">Cell outer membrane</location>
        <topology evidence="1 7">Multi-pass membrane protein</topology>
    </subcellularLocation>
</comment>
<dbReference type="InterPro" id="IPR011662">
    <property type="entry name" value="Secretin/TonB_short_N"/>
</dbReference>
<dbReference type="InterPro" id="IPR037066">
    <property type="entry name" value="Plug_dom_sf"/>
</dbReference>
<dbReference type="AlphaFoldDB" id="A0A8G2BWI4"/>
<feature type="domain" description="Secretin/TonB short N-terminal" evidence="8">
    <location>
        <begin position="70"/>
        <end position="121"/>
    </location>
</feature>
<proteinExistence type="inferred from homology"/>
<dbReference type="Gene3D" id="2.170.130.10">
    <property type="entry name" value="TonB-dependent receptor, plug domain"/>
    <property type="match status" value="1"/>
</dbReference>
<accession>A0A8G2BWI4</accession>
<dbReference type="GO" id="GO:0009279">
    <property type="term" value="C:cell outer membrane"/>
    <property type="evidence" value="ECO:0007669"/>
    <property type="project" value="UniProtKB-SubCell"/>
</dbReference>
<evidence type="ECO:0000256" key="5">
    <source>
        <dbReference type="ARBA" id="ARBA00023136"/>
    </source>
</evidence>
<dbReference type="Gene3D" id="2.60.40.1120">
    <property type="entry name" value="Carboxypeptidase-like, regulatory domain"/>
    <property type="match status" value="1"/>
</dbReference>
<dbReference type="InterPro" id="IPR023997">
    <property type="entry name" value="TonB-dep_OMP_SusC/RagA_CS"/>
</dbReference>
<dbReference type="Pfam" id="PF13715">
    <property type="entry name" value="CarbopepD_reg_2"/>
    <property type="match status" value="1"/>
</dbReference>
<keyword evidence="3 7" id="KW-1134">Transmembrane beta strand</keyword>
<dbReference type="EMBL" id="FNVS01000009">
    <property type="protein sequence ID" value="SEF89470.1"/>
    <property type="molecule type" value="Genomic_DNA"/>
</dbReference>
<dbReference type="NCBIfam" id="TIGR04057">
    <property type="entry name" value="SusC_RagA_signa"/>
    <property type="match status" value="1"/>
</dbReference>
<keyword evidence="5 7" id="KW-0472">Membrane</keyword>
<dbReference type="SUPFAM" id="SSF56935">
    <property type="entry name" value="Porins"/>
    <property type="match status" value="1"/>
</dbReference>
<reference evidence="9 10" key="1">
    <citation type="submission" date="2016-10" db="EMBL/GenBank/DDBJ databases">
        <authorList>
            <person name="Varghese N."/>
            <person name="Submissions S."/>
        </authorList>
    </citation>
    <scope>NUCLEOTIDE SEQUENCE [LARGE SCALE GENOMIC DNA]</scope>
    <source>
        <strain evidence="9 10">DSM 29073</strain>
    </source>
</reference>
<gene>
    <name evidence="9" type="ORF">SAMN05444001_10919</name>
</gene>
<dbReference type="SMART" id="SM00965">
    <property type="entry name" value="STN"/>
    <property type="match status" value="1"/>
</dbReference>
<keyword evidence="4 7" id="KW-0812">Transmembrane</keyword>
<evidence type="ECO:0000256" key="7">
    <source>
        <dbReference type="PROSITE-ProRule" id="PRU01360"/>
    </source>
</evidence>
<dbReference type="Proteomes" id="UP000236725">
    <property type="component" value="Unassembled WGS sequence"/>
</dbReference>
<evidence type="ECO:0000256" key="6">
    <source>
        <dbReference type="ARBA" id="ARBA00023237"/>
    </source>
</evidence>
<keyword evidence="10" id="KW-1185">Reference proteome</keyword>
<dbReference type="InterPro" id="IPR036942">
    <property type="entry name" value="Beta-barrel_TonB_sf"/>
</dbReference>
<dbReference type="NCBIfam" id="TIGR04056">
    <property type="entry name" value="OMP_RagA_SusC"/>
    <property type="match status" value="1"/>
</dbReference>
<dbReference type="PROSITE" id="PS52016">
    <property type="entry name" value="TONB_DEPENDENT_REC_3"/>
    <property type="match status" value="1"/>
</dbReference>
<evidence type="ECO:0000256" key="2">
    <source>
        <dbReference type="ARBA" id="ARBA00022448"/>
    </source>
</evidence>
<evidence type="ECO:0000256" key="1">
    <source>
        <dbReference type="ARBA" id="ARBA00004571"/>
    </source>
</evidence>
<dbReference type="SUPFAM" id="SSF49464">
    <property type="entry name" value="Carboxypeptidase regulatory domain-like"/>
    <property type="match status" value="1"/>
</dbReference>
<comment type="caution">
    <text evidence="9">The sequence shown here is derived from an EMBL/GenBank/DDBJ whole genome shotgun (WGS) entry which is preliminary data.</text>
</comment>
<organism evidence="9 10">
    <name type="scientific">Parabacteroides chinchillae</name>
    <dbReference type="NCBI Taxonomy" id="871327"/>
    <lineage>
        <taxon>Bacteria</taxon>
        <taxon>Pseudomonadati</taxon>
        <taxon>Bacteroidota</taxon>
        <taxon>Bacteroidia</taxon>
        <taxon>Bacteroidales</taxon>
        <taxon>Tannerellaceae</taxon>
        <taxon>Parabacteroides</taxon>
    </lineage>
</organism>
<keyword evidence="6 7" id="KW-0998">Cell outer membrane</keyword>
<keyword evidence="2 7" id="KW-0813">Transport</keyword>
<dbReference type="InterPro" id="IPR008969">
    <property type="entry name" value="CarboxyPept-like_regulatory"/>
</dbReference>
<evidence type="ECO:0000313" key="9">
    <source>
        <dbReference type="EMBL" id="SEF89470.1"/>
    </source>
</evidence>
<comment type="similarity">
    <text evidence="7">Belongs to the TonB-dependent receptor family.</text>
</comment>
<evidence type="ECO:0000256" key="3">
    <source>
        <dbReference type="ARBA" id="ARBA00022452"/>
    </source>
</evidence>
<dbReference type="InterPro" id="IPR039426">
    <property type="entry name" value="TonB-dep_rcpt-like"/>
</dbReference>
<protein>
    <submittedName>
        <fullName evidence="9">TonB-linked outer membrane protein, SusC/RagA family</fullName>
    </submittedName>
</protein>
<dbReference type="Pfam" id="PF07715">
    <property type="entry name" value="Plug"/>
    <property type="match status" value="1"/>
</dbReference>
<dbReference type="Gene3D" id="2.40.170.20">
    <property type="entry name" value="TonB-dependent receptor, beta-barrel domain"/>
    <property type="match status" value="1"/>
</dbReference>
<name>A0A8G2BWI4_9BACT</name>
<evidence type="ECO:0000313" key="10">
    <source>
        <dbReference type="Proteomes" id="UP000236725"/>
    </source>
</evidence>
<dbReference type="InterPro" id="IPR012910">
    <property type="entry name" value="Plug_dom"/>
</dbReference>
<dbReference type="InterPro" id="IPR023996">
    <property type="entry name" value="TonB-dep_OMP_SusC/RagA"/>
</dbReference>